<organism evidence="1 2">
    <name type="scientific">Jannaschia helgolandensis</name>
    <dbReference type="NCBI Taxonomy" id="188906"/>
    <lineage>
        <taxon>Bacteria</taxon>
        <taxon>Pseudomonadati</taxon>
        <taxon>Pseudomonadota</taxon>
        <taxon>Alphaproteobacteria</taxon>
        <taxon>Rhodobacterales</taxon>
        <taxon>Roseobacteraceae</taxon>
        <taxon>Jannaschia</taxon>
    </lineage>
</organism>
<dbReference type="OrthoDB" id="7865574at2"/>
<accession>A0A1H7S102</accession>
<dbReference type="STRING" id="188906.SAMN04488526_3218"/>
<gene>
    <name evidence="1" type="ORF">SAMN04488526_3218</name>
</gene>
<dbReference type="Proteomes" id="UP000199283">
    <property type="component" value="Unassembled WGS sequence"/>
</dbReference>
<dbReference type="AlphaFoldDB" id="A0A1H7S102"/>
<keyword evidence="2" id="KW-1185">Reference proteome</keyword>
<protein>
    <submittedName>
        <fullName evidence="1">Uncharacterized protein</fullName>
    </submittedName>
</protein>
<dbReference type="EMBL" id="FNZQ01000007">
    <property type="protein sequence ID" value="SEL66155.1"/>
    <property type="molecule type" value="Genomic_DNA"/>
</dbReference>
<name>A0A1H7S102_9RHOB</name>
<reference evidence="1 2" key="1">
    <citation type="submission" date="2016-10" db="EMBL/GenBank/DDBJ databases">
        <authorList>
            <person name="de Groot N.N."/>
        </authorList>
    </citation>
    <scope>NUCLEOTIDE SEQUENCE [LARGE SCALE GENOMIC DNA]</scope>
    <source>
        <strain evidence="1 2">DSM 14858</strain>
    </source>
</reference>
<dbReference type="RefSeq" id="WP_139204728.1">
    <property type="nucleotide sequence ID" value="NZ_FNZQ01000007.1"/>
</dbReference>
<evidence type="ECO:0000313" key="2">
    <source>
        <dbReference type="Proteomes" id="UP000199283"/>
    </source>
</evidence>
<sequence>MELRDFIQTSTQEILEGVRAAENEDSAVAPASIEGKSIWTERPISFEADVTTDASAKSGLRVMQIAEAGGEVERTKANRISFSVPVHVNVRSGKEAPHA</sequence>
<proteinExistence type="predicted"/>
<evidence type="ECO:0000313" key="1">
    <source>
        <dbReference type="EMBL" id="SEL66155.1"/>
    </source>
</evidence>